<proteinExistence type="predicted"/>
<gene>
    <name evidence="1" type="ORF">S01H4_46899</name>
</gene>
<name>X1BFM2_9ZZZZ</name>
<dbReference type="EMBL" id="BART01026259">
    <property type="protein sequence ID" value="GAG94744.1"/>
    <property type="molecule type" value="Genomic_DNA"/>
</dbReference>
<dbReference type="AlphaFoldDB" id="X1BFM2"/>
<reference evidence="1" key="1">
    <citation type="journal article" date="2014" name="Front. Microbiol.">
        <title>High frequency of phylogenetically diverse reductive dehalogenase-homologous genes in deep subseafloor sedimentary metagenomes.</title>
        <authorList>
            <person name="Kawai M."/>
            <person name="Futagami T."/>
            <person name="Toyoda A."/>
            <person name="Takaki Y."/>
            <person name="Nishi S."/>
            <person name="Hori S."/>
            <person name="Arai W."/>
            <person name="Tsubouchi T."/>
            <person name="Morono Y."/>
            <person name="Uchiyama I."/>
            <person name="Ito T."/>
            <person name="Fujiyama A."/>
            <person name="Inagaki F."/>
            <person name="Takami H."/>
        </authorList>
    </citation>
    <scope>NUCLEOTIDE SEQUENCE</scope>
    <source>
        <strain evidence="1">Expedition CK06-06</strain>
    </source>
</reference>
<accession>X1BFM2</accession>
<sequence length="65" mass="7656">MVNSCRKISINNLELRVAKAPLHERIQLRITPDRESGLSEVRFWHKDEFLGIQKVKNSELDLVHF</sequence>
<organism evidence="1">
    <name type="scientific">marine sediment metagenome</name>
    <dbReference type="NCBI Taxonomy" id="412755"/>
    <lineage>
        <taxon>unclassified sequences</taxon>
        <taxon>metagenomes</taxon>
        <taxon>ecological metagenomes</taxon>
    </lineage>
</organism>
<protein>
    <submittedName>
        <fullName evidence="1">Uncharacterized protein</fullName>
    </submittedName>
</protein>
<evidence type="ECO:0000313" key="1">
    <source>
        <dbReference type="EMBL" id="GAG94744.1"/>
    </source>
</evidence>
<comment type="caution">
    <text evidence="1">The sequence shown here is derived from an EMBL/GenBank/DDBJ whole genome shotgun (WGS) entry which is preliminary data.</text>
</comment>